<dbReference type="OrthoDB" id="120213at2157"/>
<dbReference type="PANTHER" id="PTHR43415">
    <property type="entry name" value="SPERMIDINE N(1)-ACETYLTRANSFERASE"/>
    <property type="match status" value="1"/>
</dbReference>
<evidence type="ECO:0000259" key="1">
    <source>
        <dbReference type="PROSITE" id="PS51186"/>
    </source>
</evidence>
<organism evidence="2 3">
    <name type="scientific">Thermococcus guaymasensis DSM 11113</name>
    <dbReference type="NCBI Taxonomy" id="1432656"/>
    <lineage>
        <taxon>Archaea</taxon>
        <taxon>Methanobacteriati</taxon>
        <taxon>Methanobacteriota</taxon>
        <taxon>Thermococci</taxon>
        <taxon>Thermococcales</taxon>
        <taxon>Thermococcaceae</taxon>
        <taxon>Thermococcus</taxon>
    </lineage>
</organism>
<dbReference type="Pfam" id="PF13302">
    <property type="entry name" value="Acetyltransf_3"/>
    <property type="match status" value="1"/>
</dbReference>
<protein>
    <submittedName>
        <fullName evidence="2">N-GNAT family acetyltransferase</fullName>
    </submittedName>
</protein>
<keyword evidence="3" id="KW-1185">Reference proteome</keyword>
<dbReference type="Proteomes" id="UP000062043">
    <property type="component" value="Chromosome"/>
</dbReference>
<dbReference type="CDD" id="cd04301">
    <property type="entry name" value="NAT_SF"/>
    <property type="match status" value="1"/>
</dbReference>
<reference evidence="2 3" key="1">
    <citation type="submission" date="2014-01" db="EMBL/GenBank/DDBJ databases">
        <title>Genome sequencing of Thermococcus guaymasensis.</title>
        <authorList>
            <person name="Zhang X."/>
            <person name="Alvare G."/>
            <person name="Fristensky B."/>
            <person name="Chen L."/>
            <person name="Suen T."/>
            <person name="Chen Q."/>
            <person name="Ma K."/>
        </authorList>
    </citation>
    <scope>NUCLEOTIDE SEQUENCE [LARGE SCALE GENOMIC DNA]</scope>
    <source>
        <strain evidence="2 3">DSM 11113</strain>
    </source>
</reference>
<dbReference type="Gene3D" id="3.40.630.30">
    <property type="match status" value="1"/>
</dbReference>
<dbReference type="SUPFAM" id="SSF55729">
    <property type="entry name" value="Acyl-CoA N-acyltransferases (Nat)"/>
    <property type="match status" value="1"/>
</dbReference>
<dbReference type="InterPro" id="IPR016181">
    <property type="entry name" value="Acyl_CoA_acyltransferase"/>
</dbReference>
<dbReference type="GO" id="GO:0016747">
    <property type="term" value="F:acyltransferase activity, transferring groups other than amino-acyl groups"/>
    <property type="evidence" value="ECO:0007669"/>
    <property type="project" value="InterPro"/>
</dbReference>
<dbReference type="EMBL" id="CP007140">
    <property type="protein sequence ID" value="AJC70893.1"/>
    <property type="molecule type" value="Genomic_DNA"/>
</dbReference>
<evidence type="ECO:0000313" key="2">
    <source>
        <dbReference type="EMBL" id="AJC70893.1"/>
    </source>
</evidence>
<accession>A0A0X1KI20</accession>
<dbReference type="STRING" id="1432656.X802_00805"/>
<keyword evidence="2" id="KW-0808">Transferase</keyword>
<dbReference type="PANTHER" id="PTHR43415:SF3">
    <property type="entry name" value="GNAT-FAMILY ACETYLTRANSFERASE"/>
    <property type="match status" value="1"/>
</dbReference>
<name>A0A0X1KI20_9EURY</name>
<feature type="domain" description="N-acetyltransferase" evidence="1">
    <location>
        <begin position="11"/>
        <end position="175"/>
    </location>
</feature>
<evidence type="ECO:0000313" key="3">
    <source>
        <dbReference type="Proteomes" id="UP000062043"/>
    </source>
</evidence>
<dbReference type="PROSITE" id="PS51186">
    <property type="entry name" value="GNAT"/>
    <property type="match status" value="1"/>
</dbReference>
<dbReference type="InterPro" id="IPR000182">
    <property type="entry name" value="GNAT_dom"/>
</dbReference>
<dbReference type="KEGG" id="tgy:X802_00805"/>
<sequence length="179" mass="21115">MRPIVLRGEKVSLAILLREDLQKSWEWFNDRSTVRGLFNSAHFTLPEEEEEFYEELKKNREKSPTFAVIENESGKLVGIAGFNWINWQARWGEILYYLSPEERGKGYGAETVKLLCDYAFAHLNLHKVWAKVHSDNIPSIRILEKNGFSLSGRFREHVWSDGRYLDELIYERFRGEEND</sequence>
<dbReference type="PATRIC" id="fig|1432656.3.peg.159"/>
<proteinExistence type="predicted"/>
<dbReference type="AlphaFoldDB" id="A0A0X1KI20"/>
<gene>
    <name evidence="2" type="ORF">X802_00805</name>
</gene>